<dbReference type="RefSeq" id="WP_243801623.1">
    <property type="nucleotide sequence ID" value="NZ_JALHAT010000031.1"/>
</dbReference>
<sequence length="708" mass="77051">MRGKIRHRALALATGTALALGLASGAGASGDFGCAPSWRLGLSDYECAGVPFLSARNDTRTNLSWLMMEAGGGIPKEAGYPANSWEMAPLGHVFLTWEAMRSGFWPSTQAEEETWPLPAYSGTLCQTLASGGEAFAAALADTPSVSGAERGALVGARTNLKAACDGAKQEPSWPASVTSPAGREYLAYLKGARAFYAEDFAAARTTFATLEDSGRGWVAETARYMQARTALAAAQVPAIDEWGWYDNTKTDAALAAQGQVALESYLRTYPEGRYAASARGLTRRAFWLRGQRPELSRAYGALLERESAADPAAADLIEEIDTKLFFEAAGNGDIDSALSLATWDLLRLRASEPVMSERRTARLDAAELAAQAPHFAGHPKLYTYLQAAQAFHVQRDYAAVLKLLPDDARQTQYTPLAFSAQMLRGLALEALGDSNAVGFWEQLAKGADPRFQRPAIELALAHHWERSGDLAKVFAANSPVQVPEIRAILLEHVADGATLRAQAKGGTSTLEREVATMTLLYKDLTRGHFADFGRDRALVPQSAGREGWIGGWLRDAARQVPLGSFTKGRWQQDFACPALADTAQRLARDGSDPGALLCLADFYRLNNFDSYMAGERWRGREELGGTPSRFAGELTDRAAIYAQVLAGSRASAQERAYALYRSVMCYAPSGNNSCSATDVPESQRKAWFQRLKREYPKSRWATKLKFYW</sequence>
<evidence type="ECO:0000313" key="3">
    <source>
        <dbReference type="Proteomes" id="UP001162802"/>
    </source>
</evidence>
<dbReference type="Proteomes" id="UP001162802">
    <property type="component" value="Unassembled WGS sequence"/>
</dbReference>
<evidence type="ECO:0008006" key="4">
    <source>
        <dbReference type="Google" id="ProtNLM"/>
    </source>
</evidence>
<name>A0ABT0AFP4_9SPHN</name>
<keyword evidence="1" id="KW-0732">Signal</keyword>
<comment type="caution">
    <text evidence="2">The sequence shown here is derived from an EMBL/GenBank/DDBJ whole genome shotgun (WGS) entry which is preliminary data.</text>
</comment>
<evidence type="ECO:0000313" key="2">
    <source>
        <dbReference type="EMBL" id="MCJ1962020.1"/>
    </source>
</evidence>
<keyword evidence="3" id="KW-1185">Reference proteome</keyword>
<protein>
    <recommendedName>
        <fullName evidence="4">Outer membrane assembly lipoprotein YfiO</fullName>
    </recommendedName>
</protein>
<feature type="chain" id="PRO_5045366111" description="Outer membrane assembly lipoprotein YfiO" evidence="1">
    <location>
        <begin position="29"/>
        <end position="708"/>
    </location>
</feature>
<proteinExistence type="predicted"/>
<organism evidence="2 3">
    <name type="scientific">Novosphingobium mangrovi</name>
    <name type="common">ex Hu et al. 2023</name>
    <dbReference type="NCBI Taxonomy" id="2930094"/>
    <lineage>
        <taxon>Bacteria</taxon>
        <taxon>Pseudomonadati</taxon>
        <taxon>Pseudomonadota</taxon>
        <taxon>Alphaproteobacteria</taxon>
        <taxon>Sphingomonadales</taxon>
        <taxon>Sphingomonadaceae</taxon>
        <taxon>Novosphingobium</taxon>
    </lineage>
</organism>
<evidence type="ECO:0000256" key="1">
    <source>
        <dbReference type="SAM" id="SignalP"/>
    </source>
</evidence>
<feature type="signal peptide" evidence="1">
    <location>
        <begin position="1"/>
        <end position="28"/>
    </location>
</feature>
<accession>A0ABT0AFP4</accession>
<reference evidence="2" key="1">
    <citation type="submission" date="2022-03" db="EMBL/GenBank/DDBJ databases">
        <title>Identification of a novel bacterium isolated from mangrove sediments.</title>
        <authorList>
            <person name="Pan X."/>
        </authorList>
    </citation>
    <scope>NUCLEOTIDE SEQUENCE</scope>
    <source>
        <strain evidence="2">B2637</strain>
    </source>
</reference>
<gene>
    <name evidence="2" type="ORF">MTR65_15095</name>
</gene>
<dbReference type="EMBL" id="JALHAT010000031">
    <property type="protein sequence ID" value="MCJ1962020.1"/>
    <property type="molecule type" value="Genomic_DNA"/>
</dbReference>